<dbReference type="InterPro" id="IPR052925">
    <property type="entry name" value="Phage_Integrase-like_Recomb"/>
</dbReference>
<dbReference type="OrthoDB" id="5982453at2759"/>
<organism evidence="1 2">
    <name type="scientific">Paramuricea clavata</name>
    <name type="common">Red gorgonian</name>
    <name type="synonym">Violescent sea-whip</name>
    <dbReference type="NCBI Taxonomy" id="317549"/>
    <lineage>
        <taxon>Eukaryota</taxon>
        <taxon>Metazoa</taxon>
        <taxon>Cnidaria</taxon>
        <taxon>Anthozoa</taxon>
        <taxon>Octocorallia</taxon>
        <taxon>Malacalcyonacea</taxon>
        <taxon>Plexauridae</taxon>
        <taxon>Paramuricea</taxon>
    </lineage>
</organism>
<dbReference type="EMBL" id="CACRXK020020329">
    <property type="protein sequence ID" value="CAB4034682.1"/>
    <property type="molecule type" value="Genomic_DNA"/>
</dbReference>
<dbReference type="InterPro" id="IPR010998">
    <property type="entry name" value="Integrase_recombinase_N"/>
</dbReference>
<comment type="caution">
    <text evidence="1">The sequence shown here is derived from an EMBL/GenBank/DDBJ whole genome shotgun (WGS) entry which is preliminary data.</text>
</comment>
<dbReference type="Gene3D" id="1.10.150.130">
    <property type="match status" value="1"/>
</dbReference>
<proteinExistence type="predicted"/>
<evidence type="ECO:0000313" key="1">
    <source>
        <dbReference type="EMBL" id="CAB4034682.1"/>
    </source>
</evidence>
<keyword evidence="2" id="KW-1185">Reference proteome</keyword>
<dbReference type="PANTHER" id="PTHR34605:SF4">
    <property type="entry name" value="DNA ADENINE METHYLTRANSFERASE"/>
    <property type="match status" value="1"/>
</dbReference>
<dbReference type="Proteomes" id="UP001152795">
    <property type="component" value="Unassembled WGS sequence"/>
</dbReference>
<dbReference type="AlphaFoldDB" id="A0A7D9JRY2"/>
<protein>
    <submittedName>
        <fullName evidence="1">Integrase recombinase xerD-like</fullName>
    </submittedName>
</protein>
<name>A0A7D9JRY2_PARCT</name>
<accession>A0A7D9JRY2</accession>
<reference evidence="1" key="1">
    <citation type="submission" date="2020-04" db="EMBL/GenBank/DDBJ databases">
        <authorList>
            <person name="Alioto T."/>
            <person name="Alioto T."/>
            <person name="Gomez Garrido J."/>
        </authorList>
    </citation>
    <scope>NUCLEOTIDE SEQUENCE</scope>
    <source>
        <strain evidence="1">A484AB</strain>
    </source>
</reference>
<feature type="non-terminal residue" evidence="1">
    <location>
        <position position="174"/>
    </location>
</feature>
<dbReference type="SUPFAM" id="SSF47823">
    <property type="entry name" value="lambda integrase-like, N-terminal domain"/>
    <property type="match status" value="1"/>
</dbReference>
<sequence length="174" mass="19517">IQDPSLLRLASLLPKVVLSAKAQTTTLHYAYAWNRWKTWSKSKIGVAYLPAQPLCVELYLRDLLESAQTSSPVDTAIYSIRWGHSMAGLPSPTDHPIVKSTYEGCKRILAKPKQPKEPIQPHMLQQLVDMHGHSTASPADLCLLFIVLLVGYSRFLRISEILAIQLKHIEIVSH</sequence>
<dbReference type="PANTHER" id="PTHR34605">
    <property type="entry name" value="PHAGE_INTEGRASE DOMAIN-CONTAINING PROTEIN"/>
    <property type="match status" value="1"/>
</dbReference>
<feature type="non-terminal residue" evidence="1">
    <location>
        <position position="1"/>
    </location>
</feature>
<gene>
    <name evidence="1" type="ORF">PACLA_8A040357</name>
</gene>
<evidence type="ECO:0000313" key="2">
    <source>
        <dbReference type="Proteomes" id="UP001152795"/>
    </source>
</evidence>